<comment type="caution">
    <text evidence="5">The sequence shown here is derived from an EMBL/GenBank/DDBJ whole genome shotgun (WGS) entry which is preliminary data.</text>
</comment>
<dbReference type="InterPro" id="IPR018392">
    <property type="entry name" value="LysM"/>
</dbReference>
<evidence type="ECO:0000259" key="4">
    <source>
        <dbReference type="PROSITE" id="PS51782"/>
    </source>
</evidence>
<reference evidence="5 6" key="1">
    <citation type="submission" date="2024-09" db="EMBL/GenBank/DDBJ databases">
        <authorList>
            <person name="Sun Q."/>
            <person name="Mori K."/>
        </authorList>
    </citation>
    <scope>NUCLEOTIDE SEQUENCE [LARGE SCALE GENOMIC DNA]</scope>
    <source>
        <strain evidence="5 6">JCM 15389</strain>
    </source>
</reference>
<evidence type="ECO:0000313" key="5">
    <source>
        <dbReference type="EMBL" id="MFC0081778.1"/>
    </source>
</evidence>
<dbReference type="PROSITE" id="PS51782">
    <property type="entry name" value="LYSM"/>
    <property type="match status" value="1"/>
</dbReference>
<evidence type="ECO:0000256" key="1">
    <source>
        <dbReference type="ARBA" id="ARBA00023015"/>
    </source>
</evidence>
<dbReference type="InterPro" id="IPR051677">
    <property type="entry name" value="AfsR-DnrI-RedD_regulator"/>
</dbReference>
<keyword evidence="2" id="KW-0804">Transcription</keyword>
<dbReference type="Pfam" id="PF03704">
    <property type="entry name" value="BTAD"/>
    <property type="match status" value="1"/>
</dbReference>
<keyword evidence="3" id="KW-1133">Transmembrane helix</keyword>
<keyword evidence="1" id="KW-0805">Transcription regulation</keyword>
<dbReference type="Gene3D" id="3.10.350.10">
    <property type="entry name" value="LysM domain"/>
    <property type="match status" value="1"/>
</dbReference>
<gene>
    <name evidence="5" type="ORF">ACFFRE_06420</name>
</gene>
<keyword evidence="3" id="KW-0472">Membrane</keyword>
<dbReference type="Proteomes" id="UP001589788">
    <property type="component" value="Unassembled WGS sequence"/>
</dbReference>
<accession>A0ABV6C396</accession>
<keyword evidence="3" id="KW-0812">Transmembrane</keyword>
<dbReference type="InterPro" id="IPR005158">
    <property type="entry name" value="BTAD"/>
</dbReference>
<evidence type="ECO:0000256" key="2">
    <source>
        <dbReference type="ARBA" id="ARBA00023163"/>
    </source>
</evidence>
<dbReference type="EMBL" id="JBHLYQ010000047">
    <property type="protein sequence ID" value="MFC0081778.1"/>
    <property type="molecule type" value="Genomic_DNA"/>
</dbReference>
<organism evidence="5 6">
    <name type="scientific">Aciditerrimonas ferrireducens</name>
    <dbReference type="NCBI Taxonomy" id="667306"/>
    <lineage>
        <taxon>Bacteria</taxon>
        <taxon>Bacillati</taxon>
        <taxon>Actinomycetota</taxon>
        <taxon>Acidimicrobiia</taxon>
        <taxon>Acidimicrobiales</taxon>
        <taxon>Acidimicrobiaceae</taxon>
        <taxon>Aciditerrimonas</taxon>
    </lineage>
</organism>
<dbReference type="InterPro" id="IPR036779">
    <property type="entry name" value="LysM_dom_sf"/>
</dbReference>
<dbReference type="SMART" id="SM01043">
    <property type="entry name" value="BTAD"/>
    <property type="match status" value="1"/>
</dbReference>
<feature type="transmembrane region" description="Helical" evidence="3">
    <location>
        <begin position="72"/>
        <end position="92"/>
    </location>
</feature>
<dbReference type="PANTHER" id="PTHR35807">
    <property type="entry name" value="TRANSCRIPTIONAL REGULATOR REDD-RELATED"/>
    <property type="match status" value="1"/>
</dbReference>
<dbReference type="RefSeq" id="WP_377789053.1">
    <property type="nucleotide sequence ID" value="NZ_JBHLYQ010000047.1"/>
</dbReference>
<dbReference type="Gene3D" id="1.25.40.10">
    <property type="entry name" value="Tetratricopeptide repeat domain"/>
    <property type="match status" value="1"/>
</dbReference>
<protein>
    <submittedName>
        <fullName evidence="5">BTAD domain-containing putative transcriptional regulator</fullName>
    </submittedName>
</protein>
<dbReference type="CDD" id="cd00118">
    <property type="entry name" value="LysM"/>
    <property type="match status" value="1"/>
</dbReference>
<dbReference type="InterPro" id="IPR011990">
    <property type="entry name" value="TPR-like_helical_dom_sf"/>
</dbReference>
<keyword evidence="6" id="KW-1185">Reference proteome</keyword>
<feature type="transmembrane region" description="Helical" evidence="3">
    <location>
        <begin position="20"/>
        <end position="41"/>
    </location>
</feature>
<sequence length="934" mass="96935">MSPRAEHPLLSPAPAPKWRVLLAAGTALGVVVGAAVGLAWVSRGVPAVVARLVASPRQFGTLGREALGPSGVLASVVGAGWLAWGWAVSALAGEVRARWRRTPRARPAGPMQHLIGLAASGLVALAPLLRSPGAARAPRRPPVSVSAQVATAASPAVGSMPKTSPETPARWYVVQPGDTLWSIAANELGSPLRWPELVTLNEGRPQPGGGVLEDDHWIQPGWRLLLPAVPVQSSPKAAEPAVAPVVMSGPAHPIPAHPIPAHPIPARRGPARPVRRRARWATPLSAEVSAASAHPGGSGVPLGPGVAVILGALAAGLAFGFDQTRRTRHRPGRGPHRLDRSERELVALERALRRRADLRPRRLATQALRQARQAARPPGSVPVAVKVATGQVAVLLDPPVGTLPAPFEAGVDTGWSVLEGAALDGGRFANDLGVPGVLGSEAPEGEAPLLSTLGRAGDAELFVDLAALGTLAVVGPAAPSALNALVLELATRGRGLRVLAVGFPCWAAKVPGVVACGDLDEARRLASAAERAPGRTVVVVAPGVTPCEPTPGAQAGYGPGDAGLGPGVVAVVLGDPLPWVSWRCQPTAGGWELVRAGRTSEPEARNDGGTAEGGTVAGVPIGAVLCPEPTAESEDRSATGAPGVGARIVPVQLSELQRVDEATSAQLAGLLGEAPAWTSASGASPDHGPEEGEVLVRLLGPVVVEGAERPFARRWALDLVVYLALHPNGATTEAWATALWPDRLMAPATVHSTASAARRALGRRRDGSDHLPRSHGALRLADSVRTDWAVLERAARASGPEAWREGLALVRGRPLEGLAALDWAVLEGVLPAIEATVVDLADRYGAWALAVGRPQEAEWAARQGLRACPYDERLYRLLLRAADQQGNPAGVEAVMAELVRLVADGVEPVDAVHPETWALYQQLSRRRTRLPRVG</sequence>
<evidence type="ECO:0000256" key="3">
    <source>
        <dbReference type="SAM" id="Phobius"/>
    </source>
</evidence>
<dbReference type="Pfam" id="PF01476">
    <property type="entry name" value="LysM"/>
    <property type="match status" value="1"/>
</dbReference>
<evidence type="ECO:0000313" key="6">
    <source>
        <dbReference type="Proteomes" id="UP001589788"/>
    </source>
</evidence>
<name>A0ABV6C396_9ACTN</name>
<proteinExistence type="predicted"/>
<feature type="domain" description="LysM" evidence="4">
    <location>
        <begin position="170"/>
        <end position="226"/>
    </location>
</feature>
<dbReference type="PANTHER" id="PTHR35807:SF1">
    <property type="entry name" value="TRANSCRIPTIONAL REGULATOR REDD"/>
    <property type="match status" value="1"/>
</dbReference>